<sequence>MVERFEAIYTKQWIYEPTKTLATLDADLDYNSYDKILTWSRYGFDFKVSANYTMKDIDN</sequence>
<name>U9TAD9_RHIID</name>
<organism evidence="1">
    <name type="scientific">Rhizophagus irregularis (strain DAOM 181602 / DAOM 197198 / MUCL 43194)</name>
    <name type="common">Arbuscular mycorrhizal fungus</name>
    <name type="synonym">Glomus intraradices</name>
    <dbReference type="NCBI Taxonomy" id="747089"/>
    <lineage>
        <taxon>Eukaryota</taxon>
        <taxon>Fungi</taxon>
        <taxon>Fungi incertae sedis</taxon>
        <taxon>Mucoromycota</taxon>
        <taxon>Glomeromycotina</taxon>
        <taxon>Glomeromycetes</taxon>
        <taxon>Glomerales</taxon>
        <taxon>Glomeraceae</taxon>
        <taxon>Rhizophagus</taxon>
    </lineage>
</organism>
<dbReference type="HOGENOM" id="CLU_2962000_0_0_1"/>
<accession>U9TAD9</accession>
<reference evidence="1" key="1">
    <citation type="submission" date="2013-07" db="EMBL/GenBank/DDBJ databases">
        <title>The genome of an arbuscular mycorrhizal fungus provides insights into the evolution of the oldest plant symbiosis.</title>
        <authorList>
            <consortium name="DOE Joint Genome Institute"/>
            <person name="Tisserant E."/>
            <person name="Malbreil M."/>
            <person name="Kuo A."/>
            <person name="Kohler A."/>
            <person name="Symeonidi A."/>
            <person name="Balestrini R."/>
            <person name="Charron P."/>
            <person name="Duensing N."/>
            <person name="Frei-dit-Frey N."/>
            <person name="Gianinazzi-Pearson V."/>
            <person name="Gilbert B."/>
            <person name="Handa Y."/>
            <person name="Hijri M."/>
            <person name="Kaul R."/>
            <person name="Kawaguchi M."/>
            <person name="Krajinski F."/>
            <person name="Lammers P."/>
            <person name="Lapierre D."/>
            <person name="Masclaux F.G."/>
            <person name="Murat C."/>
            <person name="Morin E."/>
            <person name="Ndikumana S."/>
            <person name="Pagni M."/>
            <person name="Petitpierre D."/>
            <person name="Requena N."/>
            <person name="Rosikiewicz P."/>
            <person name="Riley R."/>
            <person name="Saito K."/>
            <person name="San Clemente H."/>
            <person name="Shapiro H."/>
            <person name="van Tuinen D."/>
            <person name="Becard G."/>
            <person name="Bonfante P."/>
            <person name="Paszkowski U."/>
            <person name="Shachar-Hill Y."/>
            <person name="Young J.P."/>
            <person name="Sanders I.R."/>
            <person name="Henrissat B."/>
            <person name="Rensing S.A."/>
            <person name="Grigoriev I.V."/>
            <person name="Corradi N."/>
            <person name="Roux C."/>
            <person name="Martin F."/>
        </authorList>
    </citation>
    <scope>NUCLEOTIDE SEQUENCE</scope>
    <source>
        <strain evidence="1">DAOM 197198</strain>
    </source>
</reference>
<dbReference type="EMBL" id="KI293457">
    <property type="protein sequence ID" value="ESA05119.1"/>
    <property type="molecule type" value="Genomic_DNA"/>
</dbReference>
<proteinExistence type="predicted"/>
<protein>
    <submittedName>
        <fullName evidence="1">Uncharacterized protein</fullName>
    </submittedName>
</protein>
<gene>
    <name evidence="1" type="ORF">GLOINDRAFT_35943</name>
</gene>
<dbReference type="AlphaFoldDB" id="U9TAD9"/>
<evidence type="ECO:0000313" key="1">
    <source>
        <dbReference type="EMBL" id="ESA05119.1"/>
    </source>
</evidence>